<dbReference type="AlphaFoldDB" id="A0A0G4GGX1"/>
<feature type="region of interest" description="Disordered" evidence="1">
    <location>
        <begin position="54"/>
        <end position="92"/>
    </location>
</feature>
<dbReference type="EMBL" id="CDMZ01001200">
    <property type="protein sequence ID" value="CEM28862.1"/>
    <property type="molecule type" value="Genomic_DNA"/>
</dbReference>
<reference evidence="2" key="1">
    <citation type="submission" date="2014-11" db="EMBL/GenBank/DDBJ databases">
        <authorList>
            <person name="Otto D Thomas"/>
            <person name="Naeem Raeece"/>
        </authorList>
    </citation>
    <scope>NUCLEOTIDE SEQUENCE</scope>
</reference>
<name>A0A0G4GGX1_9ALVE</name>
<sequence length="92" mass="10562">MEYEKSLATSLKNLAHSADENFIESEKRLHAWRAARLNAYHEQGELFGVKEEDKEGVKGGFEAKREERKNARKAAQEARPKSQQLTPFEDAE</sequence>
<dbReference type="VEuPathDB" id="CryptoDB:Cvel_21849"/>
<protein>
    <submittedName>
        <fullName evidence="2">Uncharacterized protein</fullName>
    </submittedName>
</protein>
<feature type="compositionally biased region" description="Basic and acidic residues" evidence="1">
    <location>
        <begin position="54"/>
        <end position="80"/>
    </location>
</feature>
<accession>A0A0G4GGX1</accession>
<proteinExistence type="predicted"/>
<evidence type="ECO:0000313" key="2">
    <source>
        <dbReference type="EMBL" id="CEM28862.1"/>
    </source>
</evidence>
<evidence type="ECO:0000256" key="1">
    <source>
        <dbReference type="SAM" id="MobiDB-lite"/>
    </source>
</evidence>
<gene>
    <name evidence="2" type="ORF">Cvel_21849</name>
</gene>
<organism evidence="2">
    <name type="scientific">Chromera velia CCMP2878</name>
    <dbReference type="NCBI Taxonomy" id="1169474"/>
    <lineage>
        <taxon>Eukaryota</taxon>
        <taxon>Sar</taxon>
        <taxon>Alveolata</taxon>
        <taxon>Colpodellida</taxon>
        <taxon>Chromeraceae</taxon>
        <taxon>Chromera</taxon>
    </lineage>
</organism>